<sequence length="225" mass="24910">MPVLSIPELYQPPTLTLSSTSLARLPLILVMAVFFSVIGYTLVYPSLGPYAPADVREKTANIMKDAKATYDLLKIEGIAQLADEEEHHRHSAAYDALFKQHLSDLYDEHALFLHPLHSFRFWRDAWTWRSDISSWVNKMRTAIRAKQLSSGSISPPDDFRSEAKSASISSEPNIYTSPSSVNADDGMLSVNFGVESYPLSFMQGPSSSRGGSLAPPSEEDITNVV</sequence>
<keyword evidence="2" id="KW-0812">Transmembrane</keyword>
<proteinExistence type="predicted"/>
<keyword evidence="2" id="KW-1133">Transmembrane helix</keyword>
<dbReference type="EMBL" id="KZ293418">
    <property type="protein sequence ID" value="PBK75145.1"/>
    <property type="molecule type" value="Genomic_DNA"/>
</dbReference>
<reference evidence="4" key="1">
    <citation type="journal article" date="2017" name="Nat. Ecol. Evol.">
        <title>Genome expansion and lineage-specific genetic innovations in the forest pathogenic fungi Armillaria.</title>
        <authorList>
            <person name="Sipos G."/>
            <person name="Prasanna A.N."/>
            <person name="Walter M.C."/>
            <person name="O'Connor E."/>
            <person name="Balint B."/>
            <person name="Krizsan K."/>
            <person name="Kiss B."/>
            <person name="Hess J."/>
            <person name="Varga T."/>
            <person name="Slot J."/>
            <person name="Riley R."/>
            <person name="Boka B."/>
            <person name="Rigling D."/>
            <person name="Barry K."/>
            <person name="Lee J."/>
            <person name="Mihaltcheva S."/>
            <person name="LaButti K."/>
            <person name="Lipzen A."/>
            <person name="Waldron R."/>
            <person name="Moloney N.M."/>
            <person name="Sperisen C."/>
            <person name="Kredics L."/>
            <person name="Vagvoelgyi C."/>
            <person name="Patrignani A."/>
            <person name="Fitzpatrick D."/>
            <person name="Nagy I."/>
            <person name="Doyle S."/>
            <person name="Anderson J.B."/>
            <person name="Grigoriev I.V."/>
            <person name="Gueldener U."/>
            <person name="Muensterkoetter M."/>
            <person name="Nagy L.G."/>
        </authorList>
    </citation>
    <scope>NUCLEOTIDE SEQUENCE [LARGE SCALE GENOMIC DNA]</scope>
    <source>
        <strain evidence="4">28-4</strain>
    </source>
</reference>
<feature type="region of interest" description="Disordered" evidence="1">
    <location>
        <begin position="203"/>
        <end position="225"/>
    </location>
</feature>
<evidence type="ECO:0000313" key="4">
    <source>
        <dbReference type="Proteomes" id="UP000218334"/>
    </source>
</evidence>
<accession>A0A2H3BWF0</accession>
<gene>
    <name evidence="3" type="ORF">ARMSODRAFT_1000801</name>
</gene>
<feature type="transmembrane region" description="Helical" evidence="2">
    <location>
        <begin position="22"/>
        <end position="43"/>
    </location>
</feature>
<protein>
    <submittedName>
        <fullName evidence="3">Uncharacterized protein</fullName>
    </submittedName>
</protein>
<evidence type="ECO:0000256" key="1">
    <source>
        <dbReference type="SAM" id="MobiDB-lite"/>
    </source>
</evidence>
<organism evidence="3 4">
    <name type="scientific">Armillaria solidipes</name>
    <dbReference type="NCBI Taxonomy" id="1076256"/>
    <lineage>
        <taxon>Eukaryota</taxon>
        <taxon>Fungi</taxon>
        <taxon>Dikarya</taxon>
        <taxon>Basidiomycota</taxon>
        <taxon>Agaricomycotina</taxon>
        <taxon>Agaricomycetes</taxon>
        <taxon>Agaricomycetidae</taxon>
        <taxon>Agaricales</taxon>
        <taxon>Marasmiineae</taxon>
        <taxon>Physalacriaceae</taxon>
        <taxon>Armillaria</taxon>
    </lineage>
</organism>
<keyword evidence="2" id="KW-0472">Membrane</keyword>
<evidence type="ECO:0000313" key="3">
    <source>
        <dbReference type="EMBL" id="PBK75145.1"/>
    </source>
</evidence>
<keyword evidence="4" id="KW-1185">Reference proteome</keyword>
<feature type="compositionally biased region" description="Polar residues" evidence="1">
    <location>
        <begin position="164"/>
        <end position="180"/>
    </location>
</feature>
<evidence type="ECO:0000256" key="2">
    <source>
        <dbReference type="SAM" id="Phobius"/>
    </source>
</evidence>
<dbReference type="Proteomes" id="UP000218334">
    <property type="component" value="Unassembled WGS sequence"/>
</dbReference>
<dbReference type="AlphaFoldDB" id="A0A2H3BWF0"/>
<name>A0A2H3BWF0_9AGAR</name>
<feature type="region of interest" description="Disordered" evidence="1">
    <location>
        <begin position="147"/>
        <end position="180"/>
    </location>
</feature>